<evidence type="ECO:0000259" key="1">
    <source>
        <dbReference type="Pfam" id="PF04994"/>
    </source>
</evidence>
<sequence length="91" mass="9913">MKPVNDLSQLRNLGAKSAEMLAKVGICTAQDLRQLGAVQAYLRVIESGSKPSLNLLWAIEGALTDRDWRDIAQDEALPLLLAVEDAQKPIS</sequence>
<evidence type="ECO:0000313" key="2">
    <source>
        <dbReference type="EMBL" id="OSI17440.1"/>
    </source>
</evidence>
<name>A0A1X3DC11_9NEIS</name>
<protein>
    <recommendedName>
        <fullName evidence="1">TfoX C-terminal domain-containing protein</fullName>
    </recommendedName>
</protein>
<dbReference type="PANTHER" id="PTHR36121">
    <property type="entry name" value="PROTEIN SXY"/>
    <property type="match status" value="1"/>
</dbReference>
<proteinExistence type="predicted"/>
<evidence type="ECO:0000313" key="3">
    <source>
        <dbReference type="Proteomes" id="UP000193118"/>
    </source>
</evidence>
<dbReference type="STRING" id="194197.BWD09_05455"/>
<dbReference type="Pfam" id="PF04994">
    <property type="entry name" value="TfoX_C"/>
    <property type="match status" value="1"/>
</dbReference>
<dbReference type="OrthoDB" id="7067520at2"/>
<accession>A0A1X3DC11</accession>
<dbReference type="AlphaFoldDB" id="A0A1X3DC11"/>
<dbReference type="RefSeq" id="WP_085365697.1">
    <property type="nucleotide sequence ID" value="NZ_CAUJPZ010000060.1"/>
</dbReference>
<dbReference type="EMBL" id="MTBO01000010">
    <property type="protein sequence ID" value="OSI17440.1"/>
    <property type="molecule type" value="Genomic_DNA"/>
</dbReference>
<dbReference type="Gene3D" id="1.10.150.20">
    <property type="entry name" value="5' to 3' exonuclease, C-terminal subdomain"/>
    <property type="match status" value="1"/>
</dbReference>
<keyword evidence="3" id="KW-1185">Reference proteome</keyword>
<comment type="caution">
    <text evidence="2">The sequence shown here is derived from an EMBL/GenBank/DDBJ whole genome shotgun (WGS) entry which is preliminary data.</text>
</comment>
<organism evidence="2 3">
    <name type="scientific">Neisseria dentiae</name>
    <dbReference type="NCBI Taxonomy" id="194197"/>
    <lineage>
        <taxon>Bacteria</taxon>
        <taxon>Pseudomonadati</taxon>
        <taxon>Pseudomonadota</taxon>
        <taxon>Betaproteobacteria</taxon>
        <taxon>Neisseriales</taxon>
        <taxon>Neisseriaceae</taxon>
        <taxon>Neisseria</taxon>
    </lineage>
</organism>
<dbReference type="InterPro" id="IPR007077">
    <property type="entry name" value="TfoX_C"/>
</dbReference>
<dbReference type="InterPro" id="IPR047525">
    <property type="entry name" value="TfoX-like"/>
</dbReference>
<gene>
    <name evidence="2" type="ORF">BWD09_05455</name>
</gene>
<dbReference type="Proteomes" id="UP000193118">
    <property type="component" value="Unassembled WGS sequence"/>
</dbReference>
<dbReference type="PANTHER" id="PTHR36121:SF1">
    <property type="entry name" value="PROTEIN SXY"/>
    <property type="match status" value="1"/>
</dbReference>
<dbReference type="GeneID" id="94580181"/>
<reference evidence="3" key="1">
    <citation type="submission" date="2017-01" db="EMBL/GenBank/DDBJ databases">
        <authorList>
            <person name="Wolfgang W.J."/>
            <person name="Cole J."/>
            <person name="Wroblewski D."/>
            <person name="Mcginnis J."/>
            <person name="Musser K.A."/>
        </authorList>
    </citation>
    <scope>NUCLEOTIDE SEQUENCE [LARGE SCALE GENOMIC DNA]</scope>
    <source>
        <strain evidence="3">DSM 19151</strain>
    </source>
</reference>
<feature type="domain" description="TfoX C-terminal" evidence="1">
    <location>
        <begin position="5"/>
        <end position="75"/>
    </location>
</feature>